<accession>A0ABP4QXT9</accession>
<protein>
    <recommendedName>
        <fullName evidence="3">LysR family transcriptional regulator</fullName>
    </recommendedName>
</protein>
<evidence type="ECO:0008006" key="3">
    <source>
        <dbReference type="Google" id="ProtNLM"/>
    </source>
</evidence>
<keyword evidence="2" id="KW-1185">Reference proteome</keyword>
<dbReference type="RefSeq" id="WP_346102785.1">
    <property type="nucleotide sequence ID" value="NZ_BAAAMU010000008.1"/>
</dbReference>
<comment type="caution">
    <text evidence="1">The sequence shown here is derived from an EMBL/GenBank/DDBJ whole genome shotgun (WGS) entry which is preliminary data.</text>
</comment>
<dbReference type="SUPFAM" id="SSF53850">
    <property type="entry name" value="Periplasmic binding protein-like II"/>
    <property type="match status" value="1"/>
</dbReference>
<dbReference type="EMBL" id="BAAAMU010000008">
    <property type="protein sequence ID" value="GAA1620720.1"/>
    <property type="molecule type" value="Genomic_DNA"/>
</dbReference>
<reference evidence="2" key="1">
    <citation type="journal article" date="2019" name="Int. J. Syst. Evol. Microbiol.">
        <title>The Global Catalogue of Microorganisms (GCM) 10K type strain sequencing project: providing services to taxonomists for standard genome sequencing and annotation.</title>
        <authorList>
            <consortium name="The Broad Institute Genomics Platform"/>
            <consortium name="The Broad Institute Genome Sequencing Center for Infectious Disease"/>
            <person name="Wu L."/>
            <person name="Ma J."/>
        </authorList>
    </citation>
    <scope>NUCLEOTIDE SEQUENCE [LARGE SCALE GENOMIC DNA]</scope>
    <source>
        <strain evidence="2">JCM 13929</strain>
    </source>
</reference>
<gene>
    <name evidence="1" type="ORF">GCM10009733_016560</name>
</gene>
<proteinExistence type="predicted"/>
<organism evidence="1 2">
    <name type="scientific">Nonomuraea maheshkhaliensis</name>
    <dbReference type="NCBI Taxonomy" id="419590"/>
    <lineage>
        <taxon>Bacteria</taxon>
        <taxon>Bacillati</taxon>
        <taxon>Actinomycetota</taxon>
        <taxon>Actinomycetes</taxon>
        <taxon>Streptosporangiales</taxon>
        <taxon>Streptosporangiaceae</taxon>
        <taxon>Nonomuraea</taxon>
    </lineage>
</organism>
<sequence length="82" mass="9359">MRDDLRPLYQEPHESMRRAGLAAKGKADVLRVGMIPSNAHDLRGHWQAFRTQYPQWELRIGHAPFIDPLAVLRDGTVDVLVT</sequence>
<name>A0ABP4QXT9_9ACTN</name>
<dbReference type="Proteomes" id="UP001500064">
    <property type="component" value="Unassembled WGS sequence"/>
</dbReference>
<evidence type="ECO:0000313" key="1">
    <source>
        <dbReference type="EMBL" id="GAA1620720.1"/>
    </source>
</evidence>
<evidence type="ECO:0000313" key="2">
    <source>
        <dbReference type="Proteomes" id="UP001500064"/>
    </source>
</evidence>